<feature type="region of interest" description="Disordered" evidence="1">
    <location>
        <begin position="1"/>
        <end position="21"/>
    </location>
</feature>
<dbReference type="AlphaFoldDB" id="A0AAP0HEW7"/>
<reference evidence="2 3" key="1">
    <citation type="submission" date="2024-01" db="EMBL/GenBank/DDBJ databases">
        <title>Genome assemblies of Stephania.</title>
        <authorList>
            <person name="Yang L."/>
        </authorList>
    </citation>
    <scope>NUCLEOTIDE SEQUENCE [LARGE SCALE GENOMIC DNA]</scope>
    <source>
        <strain evidence="2">YNDBR</strain>
        <tissue evidence="2">Leaf</tissue>
    </source>
</reference>
<accession>A0AAP0HEW7</accession>
<evidence type="ECO:0000313" key="2">
    <source>
        <dbReference type="EMBL" id="KAK9082152.1"/>
    </source>
</evidence>
<organism evidence="2 3">
    <name type="scientific">Stephania yunnanensis</name>
    <dbReference type="NCBI Taxonomy" id="152371"/>
    <lineage>
        <taxon>Eukaryota</taxon>
        <taxon>Viridiplantae</taxon>
        <taxon>Streptophyta</taxon>
        <taxon>Embryophyta</taxon>
        <taxon>Tracheophyta</taxon>
        <taxon>Spermatophyta</taxon>
        <taxon>Magnoliopsida</taxon>
        <taxon>Ranunculales</taxon>
        <taxon>Menispermaceae</taxon>
        <taxon>Menispermoideae</taxon>
        <taxon>Cissampelideae</taxon>
        <taxon>Stephania</taxon>
    </lineage>
</organism>
<evidence type="ECO:0000313" key="3">
    <source>
        <dbReference type="Proteomes" id="UP001420932"/>
    </source>
</evidence>
<evidence type="ECO:0000256" key="1">
    <source>
        <dbReference type="SAM" id="MobiDB-lite"/>
    </source>
</evidence>
<comment type="caution">
    <text evidence="2">The sequence shown here is derived from an EMBL/GenBank/DDBJ whole genome shotgun (WGS) entry which is preliminary data.</text>
</comment>
<keyword evidence="3" id="KW-1185">Reference proteome</keyword>
<proteinExistence type="predicted"/>
<dbReference type="EMBL" id="JBBNAF010000036">
    <property type="protein sequence ID" value="KAK9082152.1"/>
    <property type="molecule type" value="Genomic_DNA"/>
</dbReference>
<protein>
    <submittedName>
        <fullName evidence="2">Uncharacterized protein</fullName>
    </submittedName>
</protein>
<name>A0AAP0HEW7_9MAGN</name>
<sequence length="104" mass="12126">MHIKCKERGDNRQEGTHSGRDMDQQVWTELLQVTARVRHSCKAATPWQVMTLMWIVTAVGRGRHHNIVFSNAVSFRRGIDGGQPRRNFGVLARKEQMRESWRLQ</sequence>
<dbReference type="Proteomes" id="UP001420932">
    <property type="component" value="Unassembled WGS sequence"/>
</dbReference>
<gene>
    <name evidence="2" type="ORF">Syun_031089</name>
</gene>